<feature type="transmembrane region" description="Helical" evidence="12">
    <location>
        <begin position="105"/>
        <end position="125"/>
    </location>
</feature>
<dbReference type="PANTHER" id="PTHR11866:SF14">
    <property type="entry name" value="PROSTAGLANDIN D2 RECEPTOR"/>
    <property type="match status" value="1"/>
</dbReference>
<dbReference type="PROSITE" id="PS50262">
    <property type="entry name" value="G_PROTEIN_RECEP_F1_2"/>
    <property type="match status" value="1"/>
</dbReference>
<proteinExistence type="predicted"/>
<keyword evidence="6 12" id="KW-0472">Membrane</keyword>
<feature type="region of interest" description="Disordered" evidence="11">
    <location>
        <begin position="348"/>
        <end position="372"/>
    </location>
</feature>
<evidence type="ECO:0000256" key="8">
    <source>
        <dbReference type="ARBA" id="ARBA00023170"/>
    </source>
</evidence>
<reference evidence="14" key="2">
    <citation type="submission" date="2025-08" db="UniProtKB">
        <authorList>
            <consortium name="Ensembl"/>
        </authorList>
    </citation>
    <scope>IDENTIFICATION</scope>
    <source>
        <strain evidence="14">Glennie</strain>
    </source>
</reference>
<evidence type="ECO:0000256" key="9">
    <source>
        <dbReference type="ARBA" id="ARBA00023180"/>
    </source>
</evidence>
<reference evidence="14 15" key="1">
    <citation type="journal article" date="2008" name="Nature">
        <title>Genome analysis of the platypus reveals unique signatures of evolution.</title>
        <authorList>
            <person name="Warren W.C."/>
            <person name="Hillier L.W."/>
            <person name="Marshall Graves J.A."/>
            <person name="Birney E."/>
            <person name="Ponting C.P."/>
            <person name="Grutzner F."/>
            <person name="Belov K."/>
            <person name="Miller W."/>
            <person name="Clarke L."/>
            <person name="Chinwalla A.T."/>
            <person name="Yang S.P."/>
            <person name="Heger A."/>
            <person name="Locke D.P."/>
            <person name="Miethke P."/>
            <person name="Waters P.D."/>
            <person name="Veyrunes F."/>
            <person name="Fulton L."/>
            <person name="Fulton B."/>
            <person name="Graves T."/>
            <person name="Wallis J."/>
            <person name="Puente X.S."/>
            <person name="Lopez-Otin C."/>
            <person name="Ordonez G.R."/>
            <person name="Eichler E.E."/>
            <person name="Chen L."/>
            <person name="Cheng Z."/>
            <person name="Deakin J.E."/>
            <person name="Alsop A."/>
            <person name="Thompson K."/>
            <person name="Kirby P."/>
            <person name="Papenfuss A.T."/>
            <person name="Wakefield M.J."/>
            <person name="Olender T."/>
            <person name="Lancet D."/>
            <person name="Huttley G.A."/>
            <person name="Smit A.F."/>
            <person name="Pask A."/>
            <person name="Temple-Smith P."/>
            <person name="Batzer M.A."/>
            <person name="Walker J.A."/>
            <person name="Konkel M.K."/>
            <person name="Harris R.S."/>
            <person name="Whittington C.M."/>
            <person name="Wong E.S."/>
            <person name="Gemmell N.J."/>
            <person name="Buschiazzo E."/>
            <person name="Vargas Jentzsch I.M."/>
            <person name="Merkel A."/>
            <person name="Schmitz J."/>
            <person name="Zemann A."/>
            <person name="Churakov G."/>
            <person name="Kriegs J.O."/>
            <person name="Brosius J."/>
            <person name="Murchison E.P."/>
            <person name="Sachidanandam R."/>
            <person name="Smith C."/>
            <person name="Hannon G.J."/>
            <person name="Tsend-Ayush E."/>
            <person name="McMillan D."/>
            <person name="Attenborough R."/>
            <person name="Rens W."/>
            <person name="Ferguson-Smith M."/>
            <person name="Lefevre C.M."/>
            <person name="Sharp J.A."/>
            <person name="Nicholas K.R."/>
            <person name="Ray D.A."/>
            <person name="Kube M."/>
            <person name="Reinhardt R."/>
            <person name="Pringle T.H."/>
            <person name="Taylor J."/>
            <person name="Jones R.C."/>
            <person name="Nixon B."/>
            <person name="Dacheux J.L."/>
            <person name="Niwa H."/>
            <person name="Sekita Y."/>
            <person name="Huang X."/>
            <person name="Stark A."/>
            <person name="Kheradpour P."/>
            <person name="Kellis M."/>
            <person name="Flicek P."/>
            <person name="Chen Y."/>
            <person name="Webber C."/>
            <person name="Hardison R."/>
            <person name="Nelson J."/>
            <person name="Hallsworth-Pepin K."/>
            <person name="Delehaunty K."/>
            <person name="Markovic C."/>
            <person name="Minx P."/>
            <person name="Feng Y."/>
            <person name="Kremitzki C."/>
            <person name="Mitreva M."/>
            <person name="Glasscock J."/>
            <person name="Wylie T."/>
            <person name="Wohldmann P."/>
            <person name="Thiru P."/>
            <person name="Nhan M.N."/>
            <person name="Pohl C.S."/>
            <person name="Smith S.M."/>
            <person name="Hou S."/>
            <person name="Nefedov M."/>
            <person name="de Jong P.J."/>
            <person name="Renfree M.B."/>
            <person name="Mardis E.R."/>
            <person name="Wilson R.K."/>
        </authorList>
    </citation>
    <scope>NUCLEOTIDE SEQUENCE [LARGE SCALE GENOMIC DNA]</scope>
    <source>
        <strain evidence="14 15">Glennie</strain>
    </source>
</reference>
<dbReference type="Gene3D" id="1.20.1070.10">
    <property type="entry name" value="Rhodopsin 7-helix transmembrane proteins"/>
    <property type="match status" value="1"/>
</dbReference>
<dbReference type="PRINTS" id="PR01788">
    <property type="entry name" value="PROSTANOIDR"/>
</dbReference>
<evidence type="ECO:0000256" key="2">
    <source>
        <dbReference type="ARBA" id="ARBA00022475"/>
    </source>
</evidence>
<dbReference type="InParanoid" id="A0A6I8PGX0"/>
<dbReference type="InterPro" id="IPR000370">
    <property type="entry name" value="Prostglndn_IP_rcpt"/>
</dbReference>
<evidence type="ECO:0000256" key="10">
    <source>
        <dbReference type="ARBA" id="ARBA00023224"/>
    </source>
</evidence>
<comment type="subcellular location">
    <subcellularLocation>
        <location evidence="1">Cell membrane</location>
        <topology evidence="1">Multi-pass membrane protein</topology>
    </subcellularLocation>
</comment>
<dbReference type="AlphaFoldDB" id="A0A6I8PGX0"/>
<feature type="transmembrane region" description="Helical" evidence="12">
    <location>
        <begin position="59"/>
        <end position="85"/>
    </location>
</feature>
<evidence type="ECO:0000256" key="7">
    <source>
        <dbReference type="ARBA" id="ARBA00023157"/>
    </source>
</evidence>
<feature type="transmembrane region" description="Helical" evidence="12">
    <location>
        <begin position="260"/>
        <end position="279"/>
    </location>
</feature>
<dbReference type="GO" id="GO:0005886">
    <property type="term" value="C:plasma membrane"/>
    <property type="evidence" value="ECO:0000318"/>
    <property type="project" value="GO_Central"/>
</dbReference>
<feature type="compositionally biased region" description="Basic and acidic residues" evidence="11">
    <location>
        <begin position="349"/>
        <end position="361"/>
    </location>
</feature>
<organism evidence="14 15">
    <name type="scientific">Ornithorhynchus anatinus</name>
    <name type="common">Duckbill platypus</name>
    <dbReference type="NCBI Taxonomy" id="9258"/>
    <lineage>
        <taxon>Eukaryota</taxon>
        <taxon>Metazoa</taxon>
        <taxon>Chordata</taxon>
        <taxon>Craniata</taxon>
        <taxon>Vertebrata</taxon>
        <taxon>Euteleostomi</taxon>
        <taxon>Mammalia</taxon>
        <taxon>Monotremata</taxon>
        <taxon>Ornithorhynchidae</taxon>
        <taxon>Ornithorhynchus</taxon>
    </lineage>
</organism>
<evidence type="ECO:0000313" key="15">
    <source>
        <dbReference type="Proteomes" id="UP000002279"/>
    </source>
</evidence>
<evidence type="ECO:0000256" key="3">
    <source>
        <dbReference type="ARBA" id="ARBA00022692"/>
    </source>
</evidence>
<dbReference type="SUPFAM" id="SSF81321">
    <property type="entry name" value="Family A G protein-coupled receptor-like"/>
    <property type="match status" value="1"/>
</dbReference>
<evidence type="ECO:0000256" key="5">
    <source>
        <dbReference type="ARBA" id="ARBA00023040"/>
    </source>
</evidence>
<evidence type="ECO:0000256" key="4">
    <source>
        <dbReference type="ARBA" id="ARBA00022989"/>
    </source>
</evidence>
<dbReference type="Proteomes" id="UP000002279">
    <property type="component" value="Chromosome 14"/>
</dbReference>
<keyword evidence="15" id="KW-1185">Reference proteome</keyword>
<dbReference type="InterPro" id="IPR000276">
    <property type="entry name" value="GPCR_Rhodpsn"/>
</dbReference>
<dbReference type="FunCoup" id="A0A6I8PGX0">
    <property type="interactions" value="662"/>
</dbReference>
<keyword evidence="2" id="KW-1003">Cell membrane</keyword>
<feature type="transmembrane region" description="Helical" evidence="12">
    <location>
        <begin position="291"/>
        <end position="311"/>
    </location>
</feature>
<dbReference type="FunFam" id="1.20.1070.10:FF:000175">
    <property type="entry name" value="Prostaglandin D2 receptor"/>
    <property type="match status" value="1"/>
</dbReference>
<evidence type="ECO:0000256" key="1">
    <source>
        <dbReference type="ARBA" id="ARBA00004651"/>
    </source>
</evidence>
<dbReference type="GO" id="GO:0071799">
    <property type="term" value="P:cellular response to prostaglandin D stimulus"/>
    <property type="evidence" value="ECO:0007669"/>
    <property type="project" value="Ensembl"/>
</dbReference>
<dbReference type="InterPro" id="IPR017452">
    <property type="entry name" value="GPCR_Rhodpsn_7TM"/>
</dbReference>
<dbReference type="PANTHER" id="PTHR11866">
    <property type="entry name" value="G-PROTEIN COUPLED RECEPTOR FAMILY 1 MEMBER"/>
    <property type="match status" value="1"/>
</dbReference>
<gene>
    <name evidence="14" type="primary">PTGDR</name>
</gene>
<evidence type="ECO:0000256" key="11">
    <source>
        <dbReference type="SAM" id="MobiDB-lite"/>
    </source>
</evidence>
<dbReference type="GeneTree" id="ENSGT01050000244902"/>
<feature type="domain" description="G-protein coupled receptors family 1 profile" evidence="13">
    <location>
        <begin position="34"/>
        <end position="308"/>
    </location>
</feature>
<evidence type="ECO:0000256" key="12">
    <source>
        <dbReference type="SAM" id="Phobius"/>
    </source>
</evidence>
<keyword evidence="5" id="KW-0297">G-protein coupled receptor</keyword>
<evidence type="ECO:0000256" key="6">
    <source>
        <dbReference type="ARBA" id="ARBA00023136"/>
    </source>
</evidence>
<dbReference type="GO" id="GO:0007204">
    <property type="term" value="P:positive regulation of cytosolic calcium ion concentration"/>
    <property type="evidence" value="ECO:0000318"/>
    <property type="project" value="GO_Central"/>
</dbReference>
<dbReference type="OMA" id="NWHSNSC"/>
<reference evidence="14" key="3">
    <citation type="submission" date="2025-09" db="UniProtKB">
        <authorList>
            <consortium name="Ensembl"/>
        </authorList>
    </citation>
    <scope>IDENTIFICATION</scope>
    <source>
        <strain evidence="14">Glennie</strain>
    </source>
</reference>
<name>A0A6I8PGX0_ORNAN</name>
<keyword evidence="10" id="KW-0807">Transducer</keyword>
<accession>A0A6I8PGX0</accession>
<feature type="transmembrane region" description="Helical" evidence="12">
    <location>
        <begin position="25"/>
        <end position="47"/>
    </location>
</feature>
<keyword evidence="9" id="KW-0325">Glycoprotein</keyword>
<dbReference type="Pfam" id="PF00001">
    <property type="entry name" value="7tm_1"/>
    <property type="match status" value="1"/>
</dbReference>
<evidence type="ECO:0000313" key="14">
    <source>
        <dbReference type="Ensembl" id="ENSOANP00000051927.1"/>
    </source>
</evidence>
<evidence type="ECO:0000259" key="13">
    <source>
        <dbReference type="PROSITE" id="PS50262"/>
    </source>
</evidence>
<protein>
    <submittedName>
        <fullName evidence="14">Prostaglandin D2 receptor</fullName>
    </submittedName>
</protein>
<sequence length="372" mass="39535">MDPQALYSCANSSRVSGGQSAAPSWTLFSAGLVGNGLALLLLGLHGVRGRPDGSPPSAFAVLVGGLTVTDLLGKSLVSPMVLATYAQNRSLRALGPGAGHLCPLFAFFMAFFGLASMGQLLAMALECWLSLGHPFFYRRHVTPRRGALVAPAVGTFCGAFCALPLAGVGRFVQYCPGTWCFIQMAASGRASDPGAHSAVAFSALYATLMALLLLATVACNLGSMRCLYGLHRRARRRRGPGTKGAPARPAPTASGALDHLLLLAVMTVLFTVCSLQTVFPETVSPGKSMDLTALRFLSVNSIIDPWVFIIFRTSVFRSNWWCCRSAMGVSDTPYSRFASTLIEAAWPSGEEHEPRRQKDLASDPCSRRASAV</sequence>
<dbReference type="Ensembl" id="ENSOANT00000064606.1">
    <property type="protein sequence ID" value="ENSOANP00000051927.1"/>
    <property type="gene ID" value="ENSOANG00000044792.1"/>
</dbReference>
<dbReference type="InterPro" id="IPR008365">
    <property type="entry name" value="Prostanoid_rcpt"/>
</dbReference>
<keyword evidence="7" id="KW-1015">Disulfide bond</keyword>
<dbReference type="PRINTS" id="PR00856">
    <property type="entry name" value="PRSTNOIDIPR"/>
</dbReference>
<keyword evidence="4 12" id="KW-1133">Transmembrane helix</keyword>
<feature type="transmembrane region" description="Helical" evidence="12">
    <location>
        <begin position="203"/>
        <end position="228"/>
    </location>
</feature>
<dbReference type="Bgee" id="ENSOANG00000044792">
    <property type="expression patterns" value="Expressed in fibroblast and 3 other cell types or tissues"/>
</dbReference>
<keyword evidence="3 12" id="KW-0812">Transmembrane</keyword>
<feature type="transmembrane region" description="Helical" evidence="12">
    <location>
        <begin position="146"/>
        <end position="166"/>
    </location>
</feature>
<keyword evidence="8" id="KW-0675">Receptor</keyword>
<dbReference type="GO" id="GO:0004956">
    <property type="term" value="F:prostaglandin D receptor activity"/>
    <property type="evidence" value="ECO:0000318"/>
    <property type="project" value="GO_Central"/>
</dbReference>
<dbReference type="GO" id="GO:0006954">
    <property type="term" value="P:inflammatory response"/>
    <property type="evidence" value="ECO:0000318"/>
    <property type="project" value="GO_Central"/>
</dbReference>